<protein>
    <submittedName>
        <fullName evidence="2">Lipase 3</fullName>
        <ecNumber evidence="2">3.1.1.3</ecNumber>
    </submittedName>
</protein>
<gene>
    <name evidence="2" type="primary">lip3</name>
    <name evidence="2" type="ORF">CA12_37170</name>
</gene>
<dbReference type="InterPro" id="IPR000073">
    <property type="entry name" value="AB_hydrolase_1"/>
</dbReference>
<keyword evidence="3" id="KW-1185">Reference proteome</keyword>
<dbReference type="Pfam" id="PF00561">
    <property type="entry name" value="Abhydrolase_1"/>
    <property type="match status" value="1"/>
</dbReference>
<dbReference type="EMBL" id="CP036265">
    <property type="protein sequence ID" value="QDT17589.1"/>
    <property type="molecule type" value="Genomic_DNA"/>
</dbReference>
<dbReference type="OrthoDB" id="252464at2"/>
<name>A0A517PDZ2_9PLAN</name>
<dbReference type="InterPro" id="IPR050266">
    <property type="entry name" value="AB_hydrolase_sf"/>
</dbReference>
<evidence type="ECO:0000313" key="2">
    <source>
        <dbReference type="EMBL" id="QDT17589.1"/>
    </source>
</evidence>
<keyword evidence="2" id="KW-0378">Hydrolase</keyword>
<accession>A0A517PDZ2</accession>
<organism evidence="2 3">
    <name type="scientific">Alienimonas californiensis</name>
    <dbReference type="NCBI Taxonomy" id="2527989"/>
    <lineage>
        <taxon>Bacteria</taxon>
        <taxon>Pseudomonadati</taxon>
        <taxon>Planctomycetota</taxon>
        <taxon>Planctomycetia</taxon>
        <taxon>Planctomycetales</taxon>
        <taxon>Planctomycetaceae</taxon>
        <taxon>Alienimonas</taxon>
    </lineage>
</organism>
<proteinExistence type="predicted"/>
<sequence length="283" mass="30091">MPLIELPNRPTPLFVRDAGHGPPVLLIHGWPHDRRVWDGLADALSDGHRVIVPDLPGFGYSPPRFEGELAETPPLTMEELADDLAALLDALGVTEPVTVGGVSMGGYAALAFAERFPDRLAALLLFDTKATADSDAARQKRSGIVDRVVAEGTDFLIEDCPGQQLSAHSLNERPEVVERLRAMVETATPAGIVGAQRGMAARAERTDLCGRIEAPTLVLGGAEDTFTSPGELRALADSFPRGQYAEFPACGHLPPLEDPEAAAEAVLRFLDDPTATSDPPPAP</sequence>
<evidence type="ECO:0000313" key="3">
    <source>
        <dbReference type="Proteomes" id="UP000318741"/>
    </source>
</evidence>
<dbReference type="RefSeq" id="WP_145360461.1">
    <property type="nucleotide sequence ID" value="NZ_CP036265.1"/>
</dbReference>
<dbReference type="Gene3D" id="3.40.50.1820">
    <property type="entry name" value="alpha/beta hydrolase"/>
    <property type="match status" value="1"/>
</dbReference>
<evidence type="ECO:0000259" key="1">
    <source>
        <dbReference type="Pfam" id="PF00561"/>
    </source>
</evidence>
<dbReference type="PRINTS" id="PR00111">
    <property type="entry name" value="ABHYDROLASE"/>
</dbReference>
<dbReference type="EC" id="3.1.1.3" evidence="2"/>
<feature type="domain" description="AB hydrolase-1" evidence="1">
    <location>
        <begin position="22"/>
        <end position="259"/>
    </location>
</feature>
<reference evidence="2 3" key="1">
    <citation type="submission" date="2019-02" db="EMBL/GenBank/DDBJ databases">
        <title>Deep-cultivation of Planctomycetes and their phenomic and genomic characterization uncovers novel biology.</title>
        <authorList>
            <person name="Wiegand S."/>
            <person name="Jogler M."/>
            <person name="Boedeker C."/>
            <person name="Pinto D."/>
            <person name="Vollmers J."/>
            <person name="Rivas-Marin E."/>
            <person name="Kohn T."/>
            <person name="Peeters S.H."/>
            <person name="Heuer A."/>
            <person name="Rast P."/>
            <person name="Oberbeckmann S."/>
            <person name="Bunk B."/>
            <person name="Jeske O."/>
            <person name="Meyerdierks A."/>
            <person name="Storesund J.E."/>
            <person name="Kallscheuer N."/>
            <person name="Luecker S."/>
            <person name="Lage O.M."/>
            <person name="Pohl T."/>
            <person name="Merkel B.J."/>
            <person name="Hornburger P."/>
            <person name="Mueller R.-W."/>
            <person name="Bruemmer F."/>
            <person name="Labrenz M."/>
            <person name="Spormann A.M."/>
            <person name="Op den Camp H."/>
            <person name="Overmann J."/>
            <person name="Amann R."/>
            <person name="Jetten M.S.M."/>
            <person name="Mascher T."/>
            <person name="Medema M.H."/>
            <person name="Devos D.P."/>
            <person name="Kaster A.-K."/>
            <person name="Ovreas L."/>
            <person name="Rohde M."/>
            <person name="Galperin M.Y."/>
            <person name="Jogler C."/>
        </authorList>
    </citation>
    <scope>NUCLEOTIDE SEQUENCE [LARGE SCALE GENOMIC DNA]</scope>
    <source>
        <strain evidence="2 3">CA12</strain>
    </source>
</reference>
<dbReference type="AlphaFoldDB" id="A0A517PDZ2"/>
<dbReference type="SUPFAM" id="SSF53474">
    <property type="entry name" value="alpha/beta-Hydrolases"/>
    <property type="match status" value="1"/>
</dbReference>
<dbReference type="PANTHER" id="PTHR43798">
    <property type="entry name" value="MONOACYLGLYCEROL LIPASE"/>
    <property type="match status" value="1"/>
</dbReference>
<dbReference type="Proteomes" id="UP000318741">
    <property type="component" value="Chromosome"/>
</dbReference>
<dbReference type="InterPro" id="IPR029058">
    <property type="entry name" value="AB_hydrolase_fold"/>
</dbReference>
<dbReference type="GO" id="GO:0004806">
    <property type="term" value="F:triacylglycerol lipase activity"/>
    <property type="evidence" value="ECO:0007669"/>
    <property type="project" value="UniProtKB-EC"/>
</dbReference>
<dbReference type="KEGG" id="acaf:CA12_37170"/>